<dbReference type="SUPFAM" id="SSF55729">
    <property type="entry name" value="Acyl-CoA N-acyltransferases (Nat)"/>
    <property type="match status" value="2"/>
</dbReference>
<evidence type="ECO:0000259" key="1">
    <source>
        <dbReference type="Pfam" id="PF09924"/>
    </source>
</evidence>
<dbReference type="Pfam" id="PF09924">
    <property type="entry name" value="LPG_synthase_C"/>
    <property type="match status" value="1"/>
</dbReference>
<dbReference type="InterPro" id="IPR016732">
    <property type="entry name" value="UCP018688"/>
</dbReference>
<dbReference type="PANTHER" id="PTHR41373">
    <property type="entry name" value="DUF2156 DOMAIN-CONTAINING PROTEIN"/>
    <property type="match status" value="1"/>
</dbReference>
<protein>
    <recommendedName>
        <fullName evidence="1">Phosphatidylglycerol lysyltransferase C-terminal domain-containing protein</fullName>
    </recommendedName>
</protein>
<organism evidence="2 3">
    <name type="scientific">Porphyromonas gingivicanis</name>
    <dbReference type="NCBI Taxonomy" id="266762"/>
    <lineage>
        <taxon>Bacteria</taxon>
        <taxon>Pseudomonadati</taxon>
        <taxon>Bacteroidota</taxon>
        <taxon>Bacteroidia</taxon>
        <taxon>Bacteroidales</taxon>
        <taxon>Porphyromonadaceae</taxon>
        <taxon>Porphyromonas</taxon>
    </lineage>
</organism>
<gene>
    <name evidence="2" type="ORF">HQ36_03070</name>
</gene>
<comment type="caution">
    <text evidence="2">The sequence shown here is derived from an EMBL/GenBank/DDBJ whole genome shotgun (WGS) entry which is preliminary data.</text>
</comment>
<reference evidence="2 3" key="1">
    <citation type="submission" date="2014-08" db="EMBL/GenBank/DDBJ databases">
        <title>Porphyromonas gingivicanis strain:COT-022_OH1391 Genome sequencing.</title>
        <authorList>
            <person name="Wallis C."/>
            <person name="Deusch O."/>
            <person name="O'Flynn C."/>
            <person name="Davis I."/>
            <person name="Jospin G."/>
            <person name="Darling A.E."/>
            <person name="Coil D.A."/>
            <person name="Alexiev A."/>
            <person name="Horsfall A."/>
            <person name="Kirkwood N."/>
            <person name="Harris S."/>
            <person name="Eisen J.A."/>
        </authorList>
    </citation>
    <scope>NUCLEOTIDE SEQUENCE [LARGE SCALE GENOMIC DNA]</scope>
    <source>
        <strain evidence="3">COT-022 OH1391</strain>
    </source>
</reference>
<dbReference type="AlphaFoldDB" id="A0A0A2G3Y7"/>
<dbReference type="InterPro" id="IPR016181">
    <property type="entry name" value="Acyl_CoA_acyltransferase"/>
</dbReference>
<dbReference type="PIRSF" id="PIRSF018688">
    <property type="entry name" value="UCP018688"/>
    <property type="match status" value="1"/>
</dbReference>
<dbReference type="Proteomes" id="UP000030134">
    <property type="component" value="Unassembled WGS sequence"/>
</dbReference>
<sequence length="300" mass="34914">MHFRQIELEDRGKIYPDLYNAEKAICDLSFTNLYGWASHYNTSWAKTEEGILVIRFQSPLYNHPVFLLPYCPDMHIWEATILQIKETTERTATPLVFMGVTPICAENLEILFPNAFSFSWNNNLADYVYLRERLVTLSGKKLQSKRNHINRFKKLYPNYSFRLLSSEDIPLYKDFADHWFEKEQLREGVDAENRMIHRILDAHKELELSGGALFVDDKLVGITLGSPINYDTFDVHVEKADTSIEGAYTIINNEFAKVIPENYLYINREEDLGIPGLRFAKESYQPEKRLLKGMALLKNS</sequence>
<dbReference type="Gene3D" id="3.40.630.30">
    <property type="match status" value="1"/>
</dbReference>
<dbReference type="eggNOG" id="COG4866">
    <property type="taxonomic scope" value="Bacteria"/>
</dbReference>
<dbReference type="EMBL" id="JQZW01000008">
    <property type="protein sequence ID" value="KGN97926.1"/>
    <property type="molecule type" value="Genomic_DNA"/>
</dbReference>
<keyword evidence="3" id="KW-1185">Reference proteome</keyword>
<dbReference type="PANTHER" id="PTHR41373:SF1">
    <property type="entry name" value="PHOSPHATIDYLGLYCEROL LYSYLTRANSFERASE C-TERMINAL DOMAIN-CONTAINING PROTEIN"/>
    <property type="match status" value="1"/>
</dbReference>
<feature type="domain" description="Phosphatidylglycerol lysyltransferase C-terminal" evidence="1">
    <location>
        <begin position="24"/>
        <end position="288"/>
    </location>
</feature>
<proteinExistence type="predicted"/>
<dbReference type="InterPro" id="IPR024320">
    <property type="entry name" value="LPG_synthase_C"/>
</dbReference>
<evidence type="ECO:0000313" key="3">
    <source>
        <dbReference type="Proteomes" id="UP000030134"/>
    </source>
</evidence>
<dbReference type="OrthoDB" id="9765580at2"/>
<dbReference type="STRING" id="266762.HQ36_03070"/>
<name>A0A0A2G3Y7_9PORP</name>
<evidence type="ECO:0000313" key="2">
    <source>
        <dbReference type="EMBL" id="KGN97926.1"/>
    </source>
</evidence>
<accession>A0A0A2G3Y7</accession>
<dbReference type="RefSeq" id="WP_025842953.1">
    <property type="nucleotide sequence ID" value="NZ_JQZW01000008.1"/>
</dbReference>